<reference evidence="1" key="2">
    <citation type="submission" date="2025-09" db="UniProtKB">
        <authorList>
            <consortium name="EnsemblPlants"/>
        </authorList>
    </citation>
    <scope>IDENTIFICATION</scope>
</reference>
<sequence length="155" mass="17592">MNTRSTGESSLGRLDEAEMFFKAALHEAKEGFGPRDPRVRWALNNLAEFYRSRKEYKKAEPLYLEAIEILEQSFGPGDIRVGTALHNLGHYYRIRGRLDHAQTCYEIEGRVMGPGHPGYANTMFLLAVVKLLGCCISVKSAKERKRCRSSCSRVH</sequence>
<keyword evidence="2" id="KW-1185">Reference proteome</keyword>
<organism evidence="1 2">
    <name type="scientific">Avena sativa</name>
    <name type="common">Oat</name>
    <dbReference type="NCBI Taxonomy" id="4498"/>
    <lineage>
        <taxon>Eukaryota</taxon>
        <taxon>Viridiplantae</taxon>
        <taxon>Streptophyta</taxon>
        <taxon>Embryophyta</taxon>
        <taxon>Tracheophyta</taxon>
        <taxon>Spermatophyta</taxon>
        <taxon>Magnoliopsida</taxon>
        <taxon>Liliopsida</taxon>
        <taxon>Poales</taxon>
        <taxon>Poaceae</taxon>
        <taxon>BOP clade</taxon>
        <taxon>Pooideae</taxon>
        <taxon>Poodae</taxon>
        <taxon>Poeae</taxon>
        <taxon>Poeae Chloroplast Group 1 (Aveneae type)</taxon>
        <taxon>Aveninae</taxon>
        <taxon>Avena</taxon>
    </lineage>
</organism>
<dbReference type="Proteomes" id="UP001732700">
    <property type="component" value="Chromosome 4C"/>
</dbReference>
<protein>
    <submittedName>
        <fullName evidence="1">Uncharacterized protein</fullName>
    </submittedName>
</protein>
<accession>A0ACD5WY88</accession>
<evidence type="ECO:0000313" key="2">
    <source>
        <dbReference type="Proteomes" id="UP001732700"/>
    </source>
</evidence>
<name>A0ACD5WY88_AVESA</name>
<proteinExistence type="predicted"/>
<reference evidence="1" key="1">
    <citation type="submission" date="2021-05" db="EMBL/GenBank/DDBJ databases">
        <authorList>
            <person name="Scholz U."/>
            <person name="Mascher M."/>
            <person name="Fiebig A."/>
        </authorList>
    </citation>
    <scope>NUCLEOTIDE SEQUENCE [LARGE SCALE GENOMIC DNA]</scope>
</reference>
<dbReference type="EnsemblPlants" id="AVESA.00010b.r2.4CG1329360.1">
    <property type="protein sequence ID" value="AVESA.00010b.r2.4CG1329360.1.CDS"/>
    <property type="gene ID" value="AVESA.00010b.r2.4CG1329360"/>
</dbReference>
<evidence type="ECO:0000313" key="1">
    <source>
        <dbReference type="EnsemblPlants" id="AVESA.00010b.r2.4CG1329360.1.CDS"/>
    </source>
</evidence>